<dbReference type="Proteomes" id="UP000008558">
    <property type="component" value="Chromosome"/>
</dbReference>
<reference evidence="1 2" key="1">
    <citation type="journal article" date="2011" name="J. Bacteriol.">
        <title>Complete genome and proteome of Acholeplasma laidlawii.</title>
        <authorList>
            <person name="Lazarev V.N."/>
            <person name="Levitskii S.A."/>
            <person name="Basovskii Y.I."/>
            <person name="Chukin M.M."/>
            <person name="Akopian T.A."/>
            <person name="Vereshchagin V.V."/>
            <person name="Kostrjukova E.S."/>
            <person name="Kovaleva G.Y."/>
            <person name="Kazanov M.D."/>
            <person name="Malko D.B."/>
            <person name="Vitreschak A.G."/>
            <person name="Sernova N.V."/>
            <person name="Gelfand M.S."/>
            <person name="Demina I.A."/>
            <person name="Serebryakova M.V."/>
            <person name="Galyamina M.A."/>
            <person name="Vtyurin N.N."/>
            <person name="Rogov S.I."/>
            <person name="Alexeev D.G."/>
            <person name="Ladygina V.G."/>
            <person name="Govorun V.M."/>
        </authorList>
    </citation>
    <scope>NUCLEOTIDE SEQUENCE [LARGE SCALE GENOMIC DNA]</scope>
    <source>
        <strain evidence="1 2">PG-8A</strain>
    </source>
</reference>
<dbReference type="KEGG" id="acl:ACL_0514"/>
<organism evidence="1 2">
    <name type="scientific">Acholeplasma laidlawii (strain PG-8A)</name>
    <dbReference type="NCBI Taxonomy" id="441768"/>
    <lineage>
        <taxon>Bacteria</taxon>
        <taxon>Bacillati</taxon>
        <taxon>Mycoplasmatota</taxon>
        <taxon>Mollicutes</taxon>
        <taxon>Acholeplasmatales</taxon>
        <taxon>Acholeplasmataceae</taxon>
        <taxon>Acholeplasma</taxon>
    </lineage>
</organism>
<sequence length="80" mass="9397">MKHIKNMKQKMTAKNEQVAFTIPVEEVPQLPGDLGRNIQIYYKDEFYQFKMPIHYVPSQFILLSEILYEKVTGQKSSGIF</sequence>
<evidence type="ECO:0000313" key="2">
    <source>
        <dbReference type="Proteomes" id="UP000008558"/>
    </source>
</evidence>
<accession>A9NFK2</accession>
<proteinExistence type="predicted"/>
<dbReference type="AlphaFoldDB" id="A9NFK2"/>
<name>A9NFK2_ACHLI</name>
<dbReference type="HOGENOM" id="CLU_2581641_0_0_14"/>
<gene>
    <name evidence="1" type="ordered locus">ACL_0514</name>
</gene>
<evidence type="ECO:0000313" key="1">
    <source>
        <dbReference type="EMBL" id="ABX81132.1"/>
    </source>
</evidence>
<keyword evidence="2" id="KW-1185">Reference proteome</keyword>
<protein>
    <submittedName>
        <fullName evidence="1">Uncharacterized protein</fullName>
    </submittedName>
</protein>
<dbReference type="EMBL" id="CP000896">
    <property type="protein sequence ID" value="ABX81132.1"/>
    <property type="molecule type" value="Genomic_DNA"/>
</dbReference>